<dbReference type="Gene3D" id="3.30.70.3290">
    <property type="match status" value="1"/>
</dbReference>
<dbReference type="InterPro" id="IPR057326">
    <property type="entry name" value="KR_dom"/>
</dbReference>
<dbReference type="Pfam" id="PF00698">
    <property type="entry name" value="Acyl_transf_1"/>
    <property type="match status" value="1"/>
</dbReference>
<dbReference type="Gene3D" id="1.10.1200.10">
    <property type="entry name" value="ACP-like"/>
    <property type="match status" value="2"/>
</dbReference>
<dbReference type="SMART" id="SM00822">
    <property type="entry name" value="PKS_KR"/>
    <property type="match status" value="2"/>
</dbReference>
<keyword evidence="3" id="KW-0808">Transferase</keyword>
<dbReference type="CDD" id="cd08956">
    <property type="entry name" value="KR_3_FAS_SDR_x"/>
    <property type="match status" value="1"/>
</dbReference>
<dbReference type="PANTHER" id="PTHR43775:SF51">
    <property type="entry name" value="INACTIVE PHENOLPHTHIOCEROL SYNTHESIS POLYKETIDE SYNTHASE TYPE I PKS1-RELATED"/>
    <property type="match status" value="1"/>
</dbReference>
<dbReference type="InterPro" id="IPR036736">
    <property type="entry name" value="ACP-like_sf"/>
</dbReference>
<dbReference type="Proteomes" id="UP001595696">
    <property type="component" value="Unassembled WGS sequence"/>
</dbReference>
<dbReference type="SMART" id="SM00823">
    <property type="entry name" value="PKS_PP"/>
    <property type="match status" value="2"/>
</dbReference>
<dbReference type="InterPro" id="IPR016036">
    <property type="entry name" value="Malonyl_transacylase_ACP-bd"/>
</dbReference>
<dbReference type="SMART" id="SM00827">
    <property type="entry name" value="PKS_AT"/>
    <property type="match status" value="1"/>
</dbReference>
<evidence type="ECO:0000256" key="1">
    <source>
        <dbReference type="ARBA" id="ARBA00022450"/>
    </source>
</evidence>
<dbReference type="Pfam" id="PF16197">
    <property type="entry name" value="KAsynt_C_assoc"/>
    <property type="match status" value="1"/>
</dbReference>
<proteinExistence type="predicted"/>
<dbReference type="InterPro" id="IPR032821">
    <property type="entry name" value="PKS_assoc"/>
</dbReference>
<evidence type="ECO:0000259" key="6">
    <source>
        <dbReference type="PROSITE" id="PS50075"/>
    </source>
</evidence>
<dbReference type="PROSITE" id="PS50075">
    <property type="entry name" value="CARRIER"/>
    <property type="match status" value="2"/>
</dbReference>
<dbReference type="InterPro" id="IPR036291">
    <property type="entry name" value="NAD(P)-bd_dom_sf"/>
</dbReference>
<dbReference type="InterPro" id="IPR001227">
    <property type="entry name" value="Ac_transferase_dom_sf"/>
</dbReference>
<evidence type="ECO:0000256" key="3">
    <source>
        <dbReference type="ARBA" id="ARBA00022679"/>
    </source>
</evidence>
<dbReference type="InterPro" id="IPR016035">
    <property type="entry name" value="Acyl_Trfase/lysoPLipase"/>
</dbReference>
<dbReference type="InterPro" id="IPR020841">
    <property type="entry name" value="PKS_Beta-ketoAc_synthase_dom"/>
</dbReference>
<dbReference type="Gene3D" id="3.40.47.10">
    <property type="match status" value="1"/>
</dbReference>
<dbReference type="InterPro" id="IPR009081">
    <property type="entry name" value="PP-bd_ACP"/>
</dbReference>
<dbReference type="InterPro" id="IPR016039">
    <property type="entry name" value="Thiolase-like"/>
</dbReference>
<dbReference type="InterPro" id="IPR014031">
    <property type="entry name" value="Ketoacyl_synth_C"/>
</dbReference>
<keyword evidence="4" id="KW-0012">Acyltransferase</keyword>
<evidence type="ECO:0000256" key="5">
    <source>
        <dbReference type="SAM" id="MobiDB-lite"/>
    </source>
</evidence>
<evidence type="ECO:0000313" key="8">
    <source>
        <dbReference type="EMBL" id="MFC3965472.1"/>
    </source>
</evidence>
<keyword evidence="1" id="KW-0596">Phosphopantetheine</keyword>
<name>A0ABV8DZ82_9NOCA</name>
<dbReference type="InterPro" id="IPR013968">
    <property type="entry name" value="PKS_KR"/>
</dbReference>
<feature type="region of interest" description="Disordered" evidence="5">
    <location>
        <begin position="1640"/>
        <end position="1666"/>
    </location>
</feature>
<protein>
    <submittedName>
        <fullName evidence="8">Type I polyketide synthase</fullName>
    </submittedName>
</protein>
<feature type="domain" description="Carrier" evidence="6">
    <location>
        <begin position="269"/>
        <end position="344"/>
    </location>
</feature>
<keyword evidence="9" id="KW-1185">Reference proteome</keyword>
<dbReference type="SMART" id="SM00825">
    <property type="entry name" value="PKS_KS"/>
    <property type="match status" value="1"/>
</dbReference>
<evidence type="ECO:0000259" key="7">
    <source>
        <dbReference type="PROSITE" id="PS52004"/>
    </source>
</evidence>
<dbReference type="PANTHER" id="PTHR43775">
    <property type="entry name" value="FATTY ACID SYNTHASE"/>
    <property type="match status" value="1"/>
</dbReference>
<sequence length="1927" mass="200630">VLGAALARHLVAAGARRLVLTSRRGAEAPGAPELVAELARADARVEVVSCDVAHRGSVAALLAGIPDLTAVVHAAGVLDDGTVESLTPQRIESVLAAKADAARHLHELTRDRPLAGFVLFSSASATFGNAGQANYAAANAYLDALAAARRAHGLPAVSIGWGLWEQASAMTGALTGADHARLGRGGTRALATARGLALFDIAATAAEPAPLAIVLDHDDLRARARSGAVHPLLRDLVRVPARRSAAAGSDSAAGLGARLAAMTATQRHRHLLDLVRAHTATVLGYPDAAGIGADRAFRDLGFDSLTAVEFRNRLAASTGRTLPSTLVFDFPTPDAVTRHLLDAVAPGPAATASTAAVATEDAVVVVGMACRFPGGVGTPEQLWDLVIGAGDAITPLPGDRGWDLDGLYDPDPDSAGTSYTREGGFLHDAGDFDAGFFGISPREALAMDPQQRLMLEVGWEALESAGVDPKSLRDSDTGVFAGVTYHDHASRLRSVPEGLEGLLGTGSSASVVSGRLSYVLGLQGPAMTVDTACSSSLVAAHLAAQALRGGECSLALAGGVTVMATPGTFIDFSRQRGLAGNGRCKAFDAAADGFGPAEGVGVLVLERLSDARANGHPVLAVLRGSAVNQDGASNGLTAPNGPSQQRVIQQALTAGGLTTAEVDVVEAHGTGTALGDPIEAQALIATYGQQRAEPLWLGSIKSNIGHAQAAAGVAGVIKMIMALRHRVMPPTLHVTEPTPHVDWSAGTVELLTGAREWPRNGHPRRAAVSSFGISGTNAHLILEQPPEPAPATTPEPVAEGPVALVVSGRGRAAVAAQAARLADRLRERPERAVDVGWSLASTRTTFEDRVVVLGDDLGTLLGGLDAAARDEPHPAVVSEPEAGAATGLCLLFGGQGAQRVGMGRELARVFPVFADALDEVCGYLDESLRDVIDNDPVLLNETRYTQQALFAVEVALFRLLESWSIAPDYVLGHSIGGLAAAHVAGVMSLPDAARVVAERGRLMQELPGGGAMVSIRAGEQEVRDSIGLVLADSSAVSLAAVNAADAVVISGEEDAVTEVTGYWSAAGHRTKRLPVSHAFHSPHMDPVLDDFRDILVGVELHPPLIPVISDSTGEPLTAEQATSPEYWVRHLRDTVQFSRALAHLTEQGVNRYLELGDGGLASLVHEGVAAGLWRGESEVTAVLTGVARACTAGVHVDWAALYAGRGAERITLPTYAFQHEHYWLPSGTAPATSAEGIDAEFWAMVDAGQLPALPSGTDPAPVLAALAEWRRARQARSELDELRYRVDWIPATAPLGDGRLTGTWLLVTAPGAEETAAACARALTARGATVRESEAGDRQTWPERLAGEPPTGVLSLLGPAGTLALVQGLGAAGLRSPLWCVTRGAVSVAGSDPLTAPEQAMIWGLGRVAGLEHPDRWGGLIDLPAQLDTRVERALAEVVTGTGGEDQVAIRSAGVYLRRLVPAPGSGAESPAELDGTVLVTGGTAALGVHAARWAAARGARRLVLLNHAAAASELPDLPVRSVRCDPADRAAIAAVLAEIQPLTAVVHAAGRGADDVLDAIDPDRLDAVLDSERTAARILHELTAEFPLSAFVLFSSAAGVWGGGGQGAFSAANAYLDALAEHRRQAGLPATAVAWGPWHENGGHESGAIEGGGHEGGAAESAQARERFDRQGLRTMDPAAVMAVLDGATASGGRTLTVADVDWARFYPTFALARPRPLLAALPAVVELLNRQDDDGAPNEAKSEWVARLTALSGADQQRLALDLVCTHVATILGHAGPRSVEPDRPFREAGFDSLTAVELRNHLNRATGLALPATLIFDYPTPRDIADHIRALLDVQRNGEATPVAERVAALEQEVTRAIAEFTQAPERIDPDEIASVVARMKSVLSRYESVRSLARPEAADRDLEAASVNELLDFIDEEFGSVAE</sequence>
<feature type="domain" description="Ketosynthase family 3 (KS3)" evidence="7">
    <location>
        <begin position="360"/>
        <end position="784"/>
    </location>
</feature>
<dbReference type="Pfam" id="PF00109">
    <property type="entry name" value="ketoacyl-synt"/>
    <property type="match status" value="1"/>
</dbReference>
<dbReference type="InterPro" id="IPR020806">
    <property type="entry name" value="PKS_PP-bd"/>
</dbReference>
<dbReference type="InterPro" id="IPR014043">
    <property type="entry name" value="Acyl_transferase_dom"/>
</dbReference>
<evidence type="ECO:0000256" key="2">
    <source>
        <dbReference type="ARBA" id="ARBA00022553"/>
    </source>
</evidence>
<dbReference type="RefSeq" id="WP_378615337.1">
    <property type="nucleotide sequence ID" value="NZ_JBHSAX010000021.1"/>
</dbReference>
<comment type="caution">
    <text evidence="8">The sequence shown here is derived from an EMBL/GenBank/DDBJ whole genome shotgun (WGS) entry which is preliminary data.</text>
</comment>
<dbReference type="PROSITE" id="PS00012">
    <property type="entry name" value="PHOSPHOPANTETHEINE"/>
    <property type="match status" value="1"/>
</dbReference>
<feature type="domain" description="Carrier" evidence="6">
    <location>
        <begin position="1760"/>
        <end position="1835"/>
    </location>
</feature>
<dbReference type="Gene3D" id="3.40.50.720">
    <property type="entry name" value="NAD(P)-binding Rossmann-like Domain"/>
    <property type="match status" value="2"/>
</dbReference>
<gene>
    <name evidence="8" type="ORF">ACFO0B_26075</name>
</gene>
<feature type="non-terminal residue" evidence="8">
    <location>
        <position position="1"/>
    </location>
</feature>
<dbReference type="SUPFAM" id="SSF51735">
    <property type="entry name" value="NAD(P)-binding Rossmann-fold domains"/>
    <property type="match status" value="3"/>
</dbReference>
<dbReference type="NCBIfam" id="NF045894">
    <property type="entry name" value="PKS_plus_SDR"/>
    <property type="match status" value="1"/>
</dbReference>
<dbReference type="SUPFAM" id="SSF47336">
    <property type="entry name" value="ACP-like"/>
    <property type="match status" value="2"/>
</dbReference>
<dbReference type="CDD" id="cd00833">
    <property type="entry name" value="PKS"/>
    <property type="match status" value="1"/>
</dbReference>
<organism evidence="8 9">
    <name type="scientific">Nocardia jiangsuensis</name>
    <dbReference type="NCBI Taxonomy" id="1691563"/>
    <lineage>
        <taxon>Bacteria</taxon>
        <taxon>Bacillati</taxon>
        <taxon>Actinomycetota</taxon>
        <taxon>Actinomycetes</taxon>
        <taxon>Mycobacteriales</taxon>
        <taxon>Nocardiaceae</taxon>
        <taxon>Nocardia</taxon>
    </lineage>
</organism>
<dbReference type="Pfam" id="PF08659">
    <property type="entry name" value="KR"/>
    <property type="match status" value="2"/>
</dbReference>
<dbReference type="CDD" id="cd08952">
    <property type="entry name" value="KR_1_SDR_x"/>
    <property type="match status" value="1"/>
</dbReference>
<dbReference type="Gene3D" id="3.40.366.10">
    <property type="entry name" value="Malonyl-Coenzyme A Acyl Carrier Protein, domain 2"/>
    <property type="match status" value="1"/>
</dbReference>
<evidence type="ECO:0000256" key="4">
    <source>
        <dbReference type="ARBA" id="ARBA00023315"/>
    </source>
</evidence>
<dbReference type="Gene3D" id="6.10.140.1830">
    <property type="match status" value="1"/>
</dbReference>
<keyword evidence="2" id="KW-0597">Phosphoprotein</keyword>
<dbReference type="InterPro" id="IPR006162">
    <property type="entry name" value="Ppantetheine_attach_site"/>
</dbReference>
<accession>A0ABV8DZ82</accession>
<dbReference type="Pfam" id="PF02801">
    <property type="entry name" value="Ketoacyl-synt_C"/>
    <property type="match status" value="1"/>
</dbReference>
<dbReference type="SUPFAM" id="SSF53901">
    <property type="entry name" value="Thiolase-like"/>
    <property type="match status" value="1"/>
</dbReference>
<dbReference type="EMBL" id="JBHSAX010000021">
    <property type="protein sequence ID" value="MFC3965472.1"/>
    <property type="molecule type" value="Genomic_DNA"/>
</dbReference>
<evidence type="ECO:0000313" key="9">
    <source>
        <dbReference type="Proteomes" id="UP001595696"/>
    </source>
</evidence>
<dbReference type="SMART" id="SM01294">
    <property type="entry name" value="PKS_PP_betabranch"/>
    <property type="match status" value="1"/>
</dbReference>
<reference evidence="9" key="1">
    <citation type="journal article" date="2019" name="Int. J. Syst. Evol. Microbiol.">
        <title>The Global Catalogue of Microorganisms (GCM) 10K type strain sequencing project: providing services to taxonomists for standard genome sequencing and annotation.</title>
        <authorList>
            <consortium name="The Broad Institute Genomics Platform"/>
            <consortium name="The Broad Institute Genome Sequencing Center for Infectious Disease"/>
            <person name="Wu L."/>
            <person name="Ma J."/>
        </authorList>
    </citation>
    <scope>NUCLEOTIDE SEQUENCE [LARGE SCALE GENOMIC DNA]</scope>
    <source>
        <strain evidence="9">CGMCC 4.7330</strain>
    </source>
</reference>
<dbReference type="SUPFAM" id="SSF55048">
    <property type="entry name" value="Probable ACP-binding domain of malonyl-CoA ACP transacylase"/>
    <property type="match status" value="1"/>
</dbReference>
<dbReference type="InterPro" id="IPR050091">
    <property type="entry name" value="PKS_NRPS_Biosynth_Enz"/>
</dbReference>
<dbReference type="InterPro" id="IPR014030">
    <property type="entry name" value="Ketoacyl_synth_N"/>
</dbReference>
<dbReference type="Pfam" id="PF00550">
    <property type="entry name" value="PP-binding"/>
    <property type="match status" value="2"/>
</dbReference>
<dbReference type="PROSITE" id="PS52004">
    <property type="entry name" value="KS3_2"/>
    <property type="match status" value="1"/>
</dbReference>
<dbReference type="SUPFAM" id="SSF52151">
    <property type="entry name" value="FabD/lysophospholipase-like"/>
    <property type="match status" value="1"/>
</dbReference>